<dbReference type="RefSeq" id="WP_105339364.1">
    <property type="nucleotide sequence ID" value="NZ_PUHZ01000026.1"/>
</dbReference>
<feature type="transmembrane region" description="Helical" evidence="5">
    <location>
        <begin position="500"/>
        <end position="521"/>
    </location>
</feature>
<dbReference type="EMBL" id="PUIB01000029">
    <property type="protein sequence ID" value="PQO26851.1"/>
    <property type="molecule type" value="Genomic_DNA"/>
</dbReference>
<evidence type="ECO:0000256" key="4">
    <source>
        <dbReference type="ARBA" id="ARBA00023136"/>
    </source>
</evidence>
<feature type="transmembrane region" description="Helical" evidence="5">
    <location>
        <begin position="47"/>
        <end position="68"/>
    </location>
</feature>
<protein>
    <recommendedName>
        <fullName evidence="10">Natural resistance-associated macrophage protein</fullName>
    </recommendedName>
</protein>
<keyword evidence="4 5" id="KW-0472">Membrane</keyword>
<evidence type="ECO:0000256" key="2">
    <source>
        <dbReference type="ARBA" id="ARBA00022692"/>
    </source>
</evidence>
<feature type="transmembrane region" description="Helical" evidence="5">
    <location>
        <begin position="261"/>
        <end position="284"/>
    </location>
</feature>
<proteinExistence type="predicted"/>
<dbReference type="InterPro" id="IPR001046">
    <property type="entry name" value="NRAMP_fam"/>
</dbReference>
<evidence type="ECO:0000313" key="6">
    <source>
        <dbReference type="EMBL" id="PQO26851.1"/>
    </source>
</evidence>
<keyword evidence="3 5" id="KW-1133">Transmembrane helix</keyword>
<feature type="transmembrane region" description="Helical" evidence="5">
    <location>
        <begin position="187"/>
        <end position="208"/>
    </location>
</feature>
<dbReference type="Proteomes" id="UP000237819">
    <property type="component" value="Unassembled WGS sequence"/>
</dbReference>
<accession>A0A2S8F3X0</accession>
<comment type="caution">
    <text evidence="6">The sequence shown here is derived from an EMBL/GenBank/DDBJ whole genome shotgun (WGS) entry which is preliminary data.</text>
</comment>
<reference evidence="8 9" key="1">
    <citation type="submission" date="2018-02" db="EMBL/GenBank/DDBJ databases">
        <title>Comparative genomes isolates from brazilian mangrove.</title>
        <authorList>
            <person name="Araujo J.E."/>
            <person name="Taketani R.G."/>
            <person name="Silva M.C.P."/>
            <person name="Loureco M.V."/>
            <person name="Andreote F.D."/>
        </authorList>
    </citation>
    <scope>NUCLEOTIDE SEQUENCE [LARGE SCALE GENOMIC DNA]</scope>
    <source>
        <strain evidence="6 9">NAP PRIS-MGV</strain>
        <strain evidence="7 8">Nap-Phe MGV</strain>
    </source>
</reference>
<dbReference type="EMBL" id="PUHZ01000026">
    <property type="protein sequence ID" value="PQO41540.1"/>
    <property type="molecule type" value="Genomic_DNA"/>
</dbReference>
<feature type="transmembrane region" description="Helical" evidence="5">
    <location>
        <begin position="576"/>
        <end position="599"/>
    </location>
</feature>
<organism evidence="6 9">
    <name type="scientific">Blastopirellula marina</name>
    <dbReference type="NCBI Taxonomy" id="124"/>
    <lineage>
        <taxon>Bacteria</taxon>
        <taxon>Pseudomonadati</taxon>
        <taxon>Planctomycetota</taxon>
        <taxon>Planctomycetia</taxon>
        <taxon>Pirellulales</taxon>
        <taxon>Pirellulaceae</taxon>
        <taxon>Blastopirellula</taxon>
    </lineage>
</organism>
<dbReference type="AlphaFoldDB" id="A0A2S8F3X0"/>
<gene>
    <name evidence="7" type="ORF">C5Y93_31005</name>
    <name evidence="6" type="ORF">C5Y98_29205</name>
</gene>
<evidence type="ECO:0000256" key="3">
    <source>
        <dbReference type="ARBA" id="ARBA00022989"/>
    </source>
</evidence>
<feature type="transmembrane region" description="Helical" evidence="5">
    <location>
        <begin position="116"/>
        <end position="135"/>
    </location>
</feature>
<dbReference type="GO" id="GO:0046873">
    <property type="term" value="F:metal ion transmembrane transporter activity"/>
    <property type="evidence" value="ECO:0007669"/>
    <property type="project" value="InterPro"/>
</dbReference>
<keyword evidence="2 5" id="KW-0812">Transmembrane</keyword>
<comment type="subcellular location">
    <subcellularLocation>
        <location evidence="1">Membrane</location>
        <topology evidence="1">Multi-pass membrane protein</topology>
    </subcellularLocation>
</comment>
<dbReference type="OrthoDB" id="236847at2"/>
<feature type="transmembrane region" description="Helical" evidence="5">
    <location>
        <begin position="542"/>
        <end position="564"/>
    </location>
</feature>
<evidence type="ECO:0000256" key="5">
    <source>
        <dbReference type="SAM" id="Phobius"/>
    </source>
</evidence>
<name>A0A2S8F3X0_9BACT</name>
<evidence type="ECO:0000313" key="8">
    <source>
        <dbReference type="Proteomes" id="UP000237819"/>
    </source>
</evidence>
<dbReference type="Proteomes" id="UP000239388">
    <property type="component" value="Unassembled WGS sequence"/>
</dbReference>
<evidence type="ECO:0008006" key="10">
    <source>
        <dbReference type="Google" id="ProtNLM"/>
    </source>
</evidence>
<feature type="transmembrane region" description="Helical" evidence="5">
    <location>
        <begin position="74"/>
        <end position="96"/>
    </location>
</feature>
<feature type="transmembrane region" description="Helical" evidence="5">
    <location>
        <begin position="305"/>
        <end position="323"/>
    </location>
</feature>
<feature type="transmembrane region" description="Helical" evidence="5">
    <location>
        <begin position="155"/>
        <end position="175"/>
    </location>
</feature>
<evidence type="ECO:0000256" key="1">
    <source>
        <dbReference type="ARBA" id="ARBA00004141"/>
    </source>
</evidence>
<evidence type="ECO:0000313" key="7">
    <source>
        <dbReference type="EMBL" id="PQO41540.1"/>
    </source>
</evidence>
<feature type="transmembrane region" description="Helical" evidence="5">
    <location>
        <begin position="474"/>
        <end position="494"/>
    </location>
</feature>
<feature type="transmembrane region" description="Helical" evidence="5">
    <location>
        <begin position="438"/>
        <end position="462"/>
    </location>
</feature>
<dbReference type="Pfam" id="PF01566">
    <property type="entry name" value="Nramp"/>
    <property type="match status" value="1"/>
</dbReference>
<evidence type="ECO:0000313" key="9">
    <source>
        <dbReference type="Proteomes" id="UP000239388"/>
    </source>
</evidence>
<dbReference type="GO" id="GO:0016020">
    <property type="term" value="C:membrane"/>
    <property type="evidence" value="ECO:0007669"/>
    <property type="project" value="UniProtKB-SubCell"/>
</dbReference>
<sequence length="610" mass="64968">MSESNATSTPPPQSNHVQTDREILQEAHQKGALATFFAFVRLSGPGWLQSAITLGGGSLAGALYLGSLGGVNMLWLQLMAIIMGVVMLSAISYVTLSTGKKPFGEINDHINPALGWGWVIATCLANMIFIMPQFSLCYDALDKNLLPDMIDGSLASKWIVSGCLLLAGGFVVLLNTRGGTGAKIFDVLLKLLVGMVVICFFGVVLLMASQGALNWSEIFAGFIPDLSQLSSPTGNLAELVKQTGESHQKFFYDRIVQAQSAVMIGAAATAVGINMTFLLPYSMLARGWDRPFRGLARFDLSTGMAIPYIIVTSCVVIASAGRFNGSNYNDPKVDPYWLSSDPAEVAKSPIMSGATAVITPLLKEEYADQYAAIAANDAEQTKLEIADEQKKLTGELAPKFLTTLNESERLIVASLVQRNADQLSEALAPLLGKQTARLIFGLGVFGMGFSTIIILMLINGYAFTEMLGAKAGGAPHVIGCVVAGLAGASWVIAWTGEAKIWLAIVASSFAILLLPIAYTTFFLMMNSTRILGKQKPTGISMIVWNVLMFVSVVGAFGAAGQSLWGKWTDKNPANALATNVVMGLAVAYIAAVVIGFFLCKRVDAPAEEAE</sequence>